<dbReference type="AlphaFoldDB" id="A0A2X3WPD0"/>
<dbReference type="Proteomes" id="UP000249634">
    <property type="component" value="Chromosome 1"/>
</dbReference>
<gene>
    <name evidence="2" type="ORF">NCTC12958_01116</name>
</gene>
<dbReference type="EMBL" id="LS483339">
    <property type="protein sequence ID" value="SQF24922.1"/>
    <property type="molecule type" value="Genomic_DNA"/>
</dbReference>
<protein>
    <submittedName>
        <fullName evidence="2">Replication initiator protein A</fullName>
    </submittedName>
</protein>
<evidence type="ECO:0000313" key="2">
    <source>
        <dbReference type="EMBL" id="SQF24922.1"/>
    </source>
</evidence>
<reference evidence="2 3" key="1">
    <citation type="submission" date="2018-06" db="EMBL/GenBank/DDBJ databases">
        <authorList>
            <consortium name="Pathogen Informatics"/>
            <person name="Doyle S."/>
        </authorList>
    </citation>
    <scope>NUCLEOTIDE SEQUENCE [LARGE SCALE GENOMIC DNA]</scope>
    <source>
        <strain evidence="2 3">NCTC12958</strain>
    </source>
</reference>
<proteinExistence type="predicted"/>
<accession>A0A2X3WPD0</accession>
<dbReference type="Pfam" id="PF06970">
    <property type="entry name" value="RepA_N"/>
    <property type="match status" value="1"/>
</dbReference>
<evidence type="ECO:0000313" key="3">
    <source>
        <dbReference type="Proteomes" id="UP000249634"/>
    </source>
</evidence>
<organism evidence="2 3">
    <name type="scientific">Streptococcus thermophilus</name>
    <dbReference type="NCBI Taxonomy" id="1308"/>
    <lineage>
        <taxon>Bacteria</taxon>
        <taxon>Bacillati</taxon>
        <taxon>Bacillota</taxon>
        <taxon>Bacilli</taxon>
        <taxon>Lactobacillales</taxon>
        <taxon>Streptococcaceae</taxon>
        <taxon>Streptococcus</taxon>
    </lineage>
</organism>
<name>A0A2X3WPD0_STRTR</name>
<sequence>MNYLSTMSDIPEFATTVLESGQFYVPRPLMEHCLPEFGANGVTAYALLLDRLRKPIDFIYKGQDDEGNIFIYFSNEDLAEALNCSKTTVISVKKILAQKHLIVEVKQGLGQPNRIYLTDEILSYY</sequence>
<evidence type="ECO:0000259" key="1">
    <source>
        <dbReference type="Pfam" id="PF06970"/>
    </source>
</evidence>
<dbReference type="RefSeq" id="WP_003045977.1">
    <property type="nucleotide sequence ID" value="NZ_BPPS01000003.1"/>
</dbReference>
<dbReference type="InterPro" id="IPR010724">
    <property type="entry name" value="RepA_N"/>
</dbReference>
<feature type="domain" description="Replication initiator A N-terminal" evidence="1">
    <location>
        <begin position="42"/>
        <end position="96"/>
    </location>
</feature>